<organism evidence="1 2">
    <name type="scientific">Auxenochlorella protothecoides</name>
    <name type="common">Green microalga</name>
    <name type="synonym">Chlorella protothecoides</name>
    <dbReference type="NCBI Taxonomy" id="3075"/>
    <lineage>
        <taxon>Eukaryota</taxon>
        <taxon>Viridiplantae</taxon>
        <taxon>Chlorophyta</taxon>
        <taxon>core chlorophytes</taxon>
        <taxon>Trebouxiophyceae</taxon>
        <taxon>Chlorellales</taxon>
        <taxon>Chlorellaceae</taxon>
        <taxon>Auxenochlorella</taxon>
    </lineage>
</organism>
<dbReference type="Gene3D" id="1.25.40.10">
    <property type="entry name" value="Tetratricopeptide repeat domain"/>
    <property type="match status" value="1"/>
</dbReference>
<dbReference type="AlphaFoldDB" id="A0A087SCD0"/>
<dbReference type="InterPro" id="IPR011990">
    <property type="entry name" value="TPR-like_helical_dom_sf"/>
</dbReference>
<dbReference type="RefSeq" id="XP_011396254.1">
    <property type="nucleotide sequence ID" value="XM_011397952.1"/>
</dbReference>
<proteinExistence type="predicted"/>
<protein>
    <submittedName>
        <fullName evidence="1">Uncharacterized protein</fullName>
    </submittedName>
</protein>
<dbReference type="KEGG" id="apro:F751_1080"/>
<reference evidence="1 2" key="1">
    <citation type="journal article" date="2014" name="BMC Genomics">
        <title>Oil accumulation mechanisms of the oleaginous microalga Chlorella protothecoides revealed through its genome, transcriptomes, and proteomes.</title>
        <authorList>
            <person name="Gao C."/>
            <person name="Wang Y."/>
            <person name="Shen Y."/>
            <person name="Yan D."/>
            <person name="He X."/>
            <person name="Dai J."/>
            <person name="Wu Q."/>
        </authorList>
    </citation>
    <scope>NUCLEOTIDE SEQUENCE [LARGE SCALE GENOMIC DNA]</scope>
    <source>
        <strain evidence="1 2">0710</strain>
    </source>
</reference>
<evidence type="ECO:0000313" key="2">
    <source>
        <dbReference type="Proteomes" id="UP000028924"/>
    </source>
</evidence>
<dbReference type="GeneID" id="23612471"/>
<evidence type="ECO:0000313" key="1">
    <source>
        <dbReference type="EMBL" id="KFM23384.1"/>
    </source>
</evidence>
<name>A0A087SCD0_AUXPR</name>
<dbReference type="EMBL" id="KL662090">
    <property type="protein sequence ID" value="KFM23384.1"/>
    <property type="molecule type" value="Genomic_DNA"/>
</dbReference>
<dbReference type="OrthoDB" id="509917at2759"/>
<accession>A0A087SCD0</accession>
<gene>
    <name evidence="1" type="ORF">F751_1080</name>
</gene>
<dbReference type="SUPFAM" id="SSF48452">
    <property type="entry name" value="TPR-like"/>
    <property type="match status" value="1"/>
</dbReference>
<dbReference type="Proteomes" id="UP000028924">
    <property type="component" value="Unassembled WGS sequence"/>
</dbReference>
<keyword evidence="2" id="KW-1185">Reference proteome</keyword>
<sequence length="354" mass="36232">MIGFKVCIIKPALPSSSMSQGQFEAALKLAPHPPNLAAIEASINLGECLQNWGETTLSAASALPDDVLTCEVEAEAQTRACALFRRAVHAYGAAVPCDQPSTSAAATPCTAPSTSAAPRADVAVNCANTLASWAEAARARAAYATACQLSSTDNGDDLPGLLANWGTGLVALAGLMQDSATKLATLEEAVQRLRESASFDRADPAPLCALGDAFVAAAEADADGPATLRALCSALEDGYGAALRVDARHAEARAGAGDARMALARALTAGGDEAAGQEALRGAEADYGAALARPERLGGWRERADVRYNLACCLARQGRAEEARQLLGALIASGAVAEATAREDADLAGLWQQA</sequence>